<name>A0A846XK87_9NOCA</name>
<keyword evidence="1" id="KW-0812">Transmembrane</keyword>
<feature type="transmembrane region" description="Helical" evidence="1">
    <location>
        <begin position="72"/>
        <end position="94"/>
    </location>
</feature>
<dbReference type="RefSeq" id="WP_068043971.1">
    <property type="nucleotide sequence ID" value="NZ_JAAXOO010000004.1"/>
</dbReference>
<evidence type="ECO:0000313" key="2">
    <source>
        <dbReference type="EMBL" id="NKY35076.1"/>
    </source>
</evidence>
<dbReference type="EMBL" id="JAAXOO010000004">
    <property type="protein sequence ID" value="NKY35076.1"/>
    <property type="molecule type" value="Genomic_DNA"/>
</dbReference>
<proteinExistence type="predicted"/>
<protein>
    <recommendedName>
        <fullName evidence="4">Transmembrane protein</fullName>
    </recommendedName>
</protein>
<gene>
    <name evidence="2" type="ORF">HGA13_18665</name>
</gene>
<organism evidence="2 3">
    <name type="scientific">Nocardia speluncae</name>
    <dbReference type="NCBI Taxonomy" id="419477"/>
    <lineage>
        <taxon>Bacteria</taxon>
        <taxon>Bacillati</taxon>
        <taxon>Actinomycetota</taxon>
        <taxon>Actinomycetes</taxon>
        <taxon>Mycobacteriales</taxon>
        <taxon>Nocardiaceae</taxon>
        <taxon>Nocardia</taxon>
    </lineage>
</organism>
<keyword evidence="1" id="KW-1133">Transmembrane helix</keyword>
<dbReference type="Proteomes" id="UP000565715">
    <property type="component" value="Unassembled WGS sequence"/>
</dbReference>
<evidence type="ECO:0000313" key="3">
    <source>
        <dbReference type="Proteomes" id="UP000565715"/>
    </source>
</evidence>
<keyword evidence="1" id="KW-0472">Membrane</keyword>
<sequence length="128" mass="14027">MADDAEQRANINDAEKRWSDDRGEFRRAVRYTLAVLGVAALVCAGTVIWSAMAQCRDADSLLCDTPTQLTVLFGPGVLLFLGGVGAFVETIRVWRRGGTWPIWQGAGWFLFLIMLFYLGIGATTVPAD</sequence>
<evidence type="ECO:0000256" key="1">
    <source>
        <dbReference type="SAM" id="Phobius"/>
    </source>
</evidence>
<evidence type="ECO:0008006" key="4">
    <source>
        <dbReference type="Google" id="ProtNLM"/>
    </source>
</evidence>
<reference evidence="2 3" key="1">
    <citation type="submission" date="2020-04" db="EMBL/GenBank/DDBJ databases">
        <title>MicrobeNet Type strains.</title>
        <authorList>
            <person name="Nicholson A.C."/>
        </authorList>
    </citation>
    <scope>NUCLEOTIDE SEQUENCE [LARGE SCALE GENOMIC DNA]</scope>
    <source>
        <strain evidence="2 3">DSM 45078</strain>
    </source>
</reference>
<accession>A0A846XK87</accession>
<feature type="transmembrane region" description="Helical" evidence="1">
    <location>
        <begin position="31"/>
        <end position="52"/>
    </location>
</feature>
<feature type="transmembrane region" description="Helical" evidence="1">
    <location>
        <begin position="106"/>
        <end position="125"/>
    </location>
</feature>
<comment type="caution">
    <text evidence="2">The sequence shown here is derived from an EMBL/GenBank/DDBJ whole genome shotgun (WGS) entry which is preliminary data.</text>
</comment>
<dbReference type="AlphaFoldDB" id="A0A846XK87"/>
<keyword evidence="3" id="KW-1185">Reference proteome</keyword>